<keyword evidence="1 4" id="KW-0808">Transferase</keyword>
<dbReference type="InterPro" id="IPR016181">
    <property type="entry name" value="Acyl_CoA_acyltransferase"/>
</dbReference>
<name>A0AAP2RKW9_9FIRM</name>
<dbReference type="EMBL" id="JAJNOR010000010">
    <property type="protein sequence ID" value="MCD2493611.1"/>
    <property type="molecule type" value="Genomic_DNA"/>
</dbReference>
<evidence type="ECO:0000256" key="2">
    <source>
        <dbReference type="ARBA" id="ARBA00023315"/>
    </source>
</evidence>
<keyword evidence="5" id="KW-1185">Reference proteome</keyword>
<keyword evidence="2 4" id="KW-0012">Acyltransferase</keyword>
<protein>
    <submittedName>
        <fullName evidence="4">GNAT family N-acetyltransferase</fullName>
        <ecNumber evidence="4">2.3.1.-</ecNumber>
    </submittedName>
</protein>
<dbReference type="RefSeq" id="WP_231063453.1">
    <property type="nucleotide sequence ID" value="NZ_JAJNOR010000010.1"/>
</dbReference>
<dbReference type="GO" id="GO:0016747">
    <property type="term" value="F:acyltransferase activity, transferring groups other than amino-acyl groups"/>
    <property type="evidence" value="ECO:0007669"/>
    <property type="project" value="InterPro"/>
</dbReference>
<gene>
    <name evidence="4" type="ORF">LQE92_13440</name>
</gene>
<evidence type="ECO:0000259" key="3">
    <source>
        <dbReference type="PROSITE" id="PS51186"/>
    </source>
</evidence>
<dbReference type="SUPFAM" id="SSF55729">
    <property type="entry name" value="Acyl-CoA N-acyltransferases (Nat)"/>
    <property type="match status" value="1"/>
</dbReference>
<evidence type="ECO:0000313" key="4">
    <source>
        <dbReference type="EMBL" id="MCD2493611.1"/>
    </source>
</evidence>
<dbReference type="CDD" id="cd04301">
    <property type="entry name" value="NAT_SF"/>
    <property type="match status" value="1"/>
</dbReference>
<sequence>MQICTMKIEDYDRVYQLWIRTPGMGLTNLDDSKEGIEKYLKRNPSTCFVAKEEERLLGVILGGHDGRRGYIYHMAVEKSERKKGIGTALLEASLEAFRREGITKTALVAYDSNDEGNEFWERRDFVLRKDLVYRTKDLVDMEVILP</sequence>
<reference evidence="4 5" key="1">
    <citation type="submission" date="2021-11" db="EMBL/GenBank/DDBJ databases">
        <title>Lacrimispora sp. nov. NSJ-141 isolated from human feces.</title>
        <authorList>
            <person name="Abdugheni R."/>
        </authorList>
    </citation>
    <scope>NUCLEOTIDE SEQUENCE [LARGE SCALE GENOMIC DNA]</scope>
    <source>
        <strain evidence="4 5">NSJ-141</strain>
    </source>
</reference>
<dbReference type="Proteomes" id="UP001299265">
    <property type="component" value="Unassembled WGS sequence"/>
</dbReference>
<dbReference type="Gene3D" id="3.40.630.30">
    <property type="match status" value="1"/>
</dbReference>
<evidence type="ECO:0000313" key="5">
    <source>
        <dbReference type="Proteomes" id="UP001299265"/>
    </source>
</evidence>
<dbReference type="InterPro" id="IPR000182">
    <property type="entry name" value="GNAT_dom"/>
</dbReference>
<evidence type="ECO:0000256" key="1">
    <source>
        <dbReference type="ARBA" id="ARBA00022679"/>
    </source>
</evidence>
<dbReference type="PROSITE" id="PS51186">
    <property type="entry name" value="GNAT"/>
    <property type="match status" value="1"/>
</dbReference>
<dbReference type="PANTHER" id="PTHR43072">
    <property type="entry name" value="N-ACETYLTRANSFERASE"/>
    <property type="match status" value="1"/>
</dbReference>
<dbReference type="PANTHER" id="PTHR43072:SF51">
    <property type="entry name" value="ABC SUPERFAMILY TRANSPORT PROTEIN"/>
    <property type="match status" value="1"/>
</dbReference>
<comment type="caution">
    <text evidence="4">The sequence shown here is derived from an EMBL/GenBank/DDBJ whole genome shotgun (WGS) entry which is preliminary data.</text>
</comment>
<feature type="domain" description="N-acetyltransferase" evidence="3">
    <location>
        <begin position="1"/>
        <end position="146"/>
    </location>
</feature>
<accession>A0AAP2RKW9</accession>
<organism evidence="4 5">
    <name type="scientific">Lientehia hominis</name>
    <dbReference type="NCBI Taxonomy" id="2897778"/>
    <lineage>
        <taxon>Bacteria</taxon>
        <taxon>Bacillati</taxon>
        <taxon>Bacillota</taxon>
        <taxon>Clostridia</taxon>
        <taxon>Lachnospirales</taxon>
        <taxon>Lachnospiraceae</taxon>
        <taxon>Lientehia</taxon>
    </lineage>
</organism>
<proteinExistence type="predicted"/>
<dbReference type="AlphaFoldDB" id="A0AAP2RKW9"/>
<dbReference type="EC" id="2.3.1.-" evidence="4"/>
<dbReference type="Pfam" id="PF00583">
    <property type="entry name" value="Acetyltransf_1"/>
    <property type="match status" value="1"/>
</dbReference>